<comment type="caution">
    <text evidence="13">The sequence shown here is derived from an EMBL/GenBank/DDBJ whole genome shotgun (WGS) entry which is preliminary data.</text>
</comment>
<proteinExistence type="inferred from homology"/>
<sequence length="277" mass="30582">MATVWVNGEAAEKISVYDRAFTYGDGLFATMAVDVAGKIQFLSCHLQRLQQGAARLGFCWHPSELLLSLLAETASHFPSHCLKLQLSRGNGGRGYTPPADPQVTEVLSVNPLPAQYRAWQRQGVTLQTSTVALARQPLLAGIKHLNRLEQVLIKRRPLAEGVDDWLVYDTEANLLETSMANLFLITNNARGGWQALTPAINYAGVSGVMRQQVIMALLAMNIDVQVQAVRRDCLSRVSHLFICNSLCGVVDITGVDSYRYPPWSLSSQLRQHLAIQL</sequence>
<evidence type="ECO:0000256" key="10">
    <source>
        <dbReference type="NCBIfam" id="TIGR03461"/>
    </source>
</evidence>
<accession>A0A4R2F8M1</accession>
<dbReference type="PANTHER" id="PTHR42743">
    <property type="entry name" value="AMINO-ACID AMINOTRANSFERASE"/>
    <property type="match status" value="1"/>
</dbReference>
<dbReference type="InterPro" id="IPR001544">
    <property type="entry name" value="Aminotrans_IV"/>
</dbReference>
<evidence type="ECO:0000256" key="6">
    <source>
        <dbReference type="ARBA" id="ARBA00023239"/>
    </source>
</evidence>
<dbReference type="Gene3D" id="3.30.470.10">
    <property type="match status" value="1"/>
</dbReference>
<evidence type="ECO:0000256" key="7">
    <source>
        <dbReference type="ARBA" id="ARBA00035633"/>
    </source>
</evidence>
<dbReference type="InterPro" id="IPR036038">
    <property type="entry name" value="Aminotransferase-like"/>
</dbReference>
<dbReference type="InterPro" id="IPR017824">
    <property type="entry name" value="Aminodeoxychorismate_lyase_IV"/>
</dbReference>
<evidence type="ECO:0000313" key="14">
    <source>
        <dbReference type="Proteomes" id="UP000294832"/>
    </source>
</evidence>
<dbReference type="RefSeq" id="WP_133039105.1">
    <property type="nucleotide sequence ID" value="NZ_SLWF01000014.1"/>
</dbReference>
<dbReference type="EC" id="4.1.3.38" evidence="8 10"/>
<dbReference type="SUPFAM" id="SSF56752">
    <property type="entry name" value="D-aminoacid aminotransferase-like PLP-dependent enzymes"/>
    <property type="match status" value="1"/>
</dbReference>
<protein>
    <recommendedName>
        <fullName evidence="8 10">Aminodeoxychorismate lyase</fullName>
        <ecNumber evidence="8 10">4.1.3.38</ecNumber>
    </recommendedName>
</protein>
<reference evidence="13 14" key="1">
    <citation type="submission" date="2019-03" db="EMBL/GenBank/DDBJ databases">
        <title>Freshwater and sediment microbial communities from various areas in North America, analyzing microbe dynamics in response to fracking.</title>
        <authorList>
            <person name="Lamendella R."/>
        </authorList>
    </citation>
    <scope>NUCLEOTIDE SEQUENCE [LARGE SCALE GENOMIC DNA]</scope>
    <source>
        <strain evidence="13 14">74A</strain>
    </source>
</reference>
<dbReference type="OrthoDB" id="9805628at2"/>
<comment type="cofactor">
    <cofactor evidence="1 12">
        <name>pyridoxal 5'-phosphate</name>
        <dbReference type="ChEBI" id="CHEBI:597326"/>
    </cofactor>
</comment>
<evidence type="ECO:0000256" key="12">
    <source>
        <dbReference type="RuleBase" id="RU004516"/>
    </source>
</evidence>
<dbReference type="AlphaFoldDB" id="A0A4R2F8M1"/>
<dbReference type="InterPro" id="IPR050571">
    <property type="entry name" value="Class-IV_PLP-Dep_Aminotrnsfr"/>
</dbReference>
<comment type="subunit">
    <text evidence="3">Homodimer.</text>
</comment>
<dbReference type="Gene3D" id="3.20.10.10">
    <property type="entry name" value="D-amino Acid Aminotransferase, subunit A, domain 2"/>
    <property type="match status" value="1"/>
</dbReference>
<evidence type="ECO:0000256" key="9">
    <source>
        <dbReference type="ARBA" id="ARBA00049529"/>
    </source>
</evidence>
<dbReference type="GO" id="GO:0008696">
    <property type="term" value="F:4-amino-4-deoxychorismate lyase activity"/>
    <property type="evidence" value="ECO:0007669"/>
    <property type="project" value="UniProtKB-UniRule"/>
</dbReference>
<name>A0A4R2F8M1_9GAMM</name>
<dbReference type="NCBIfam" id="TIGR03461">
    <property type="entry name" value="pabC_Proteo"/>
    <property type="match status" value="1"/>
</dbReference>
<keyword evidence="4 12" id="KW-0663">Pyridoxal phosphate</keyword>
<dbReference type="InterPro" id="IPR018300">
    <property type="entry name" value="Aminotrans_IV_CS"/>
</dbReference>
<dbReference type="Pfam" id="PF01063">
    <property type="entry name" value="Aminotran_4"/>
    <property type="match status" value="1"/>
</dbReference>
<keyword evidence="5" id="KW-0289">Folate biosynthesis</keyword>
<dbReference type="NCBIfam" id="NF004761">
    <property type="entry name" value="PRK06092.1"/>
    <property type="match status" value="1"/>
</dbReference>
<evidence type="ECO:0000256" key="1">
    <source>
        <dbReference type="ARBA" id="ARBA00001933"/>
    </source>
</evidence>
<evidence type="ECO:0000256" key="3">
    <source>
        <dbReference type="ARBA" id="ARBA00011738"/>
    </source>
</evidence>
<gene>
    <name evidence="13" type="ORF">EDC91_11451</name>
</gene>
<comment type="similarity">
    <text evidence="2 11">Belongs to the class-IV pyridoxal-phosphate-dependent aminotransferase family.</text>
</comment>
<evidence type="ECO:0000256" key="5">
    <source>
        <dbReference type="ARBA" id="ARBA00022909"/>
    </source>
</evidence>
<comment type="pathway">
    <text evidence="7">Cofactor biosynthesis; tetrahydrofolate biosynthesis; 4-aminobenzoate from chorismate: step 2/2.</text>
</comment>
<evidence type="ECO:0000256" key="11">
    <source>
        <dbReference type="RuleBase" id="RU004106"/>
    </source>
</evidence>
<evidence type="ECO:0000313" key="13">
    <source>
        <dbReference type="EMBL" id="TCN83655.1"/>
    </source>
</evidence>
<dbReference type="GO" id="GO:0005829">
    <property type="term" value="C:cytosol"/>
    <property type="evidence" value="ECO:0007669"/>
    <property type="project" value="TreeGrafter"/>
</dbReference>
<dbReference type="GO" id="GO:0030170">
    <property type="term" value="F:pyridoxal phosphate binding"/>
    <property type="evidence" value="ECO:0007669"/>
    <property type="project" value="InterPro"/>
</dbReference>
<comment type="catalytic activity">
    <reaction evidence="9">
        <text>4-amino-4-deoxychorismate = 4-aminobenzoate + pyruvate + H(+)</text>
        <dbReference type="Rhea" id="RHEA:16201"/>
        <dbReference type="ChEBI" id="CHEBI:15361"/>
        <dbReference type="ChEBI" id="CHEBI:15378"/>
        <dbReference type="ChEBI" id="CHEBI:17836"/>
        <dbReference type="ChEBI" id="CHEBI:58406"/>
        <dbReference type="EC" id="4.1.3.38"/>
    </reaction>
</comment>
<dbReference type="GO" id="GO:0008153">
    <property type="term" value="P:4-aminobenzoate biosynthetic process"/>
    <property type="evidence" value="ECO:0007669"/>
    <property type="project" value="UniProtKB-UniRule"/>
</dbReference>
<dbReference type="PANTHER" id="PTHR42743:SF2">
    <property type="entry name" value="AMINODEOXYCHORISMATE LYASE"/>
    <property type="match status" value="1"/>
</dbReference>
<keyword evidence="14" id="KW-1185">Reference proteome</keyword>
<evidence type="ECO:0000256" key="8">
    <source>
        <dbReference type="ARBA" id="ARBA00035676"/>
    </source>
</evidence>
<dbReference type="PROSITE" id="PS00770">
    <property type="entry name" value="AA_TRANSFER_CLASS_4"/>
    <property type="match status" value="1"/>
</dbReference>
<dbReference type="InterPro" id="IPR043132">
    <property type="entry name" value="BCAT-like_C"/>
</dbReference>
<keyword evidence="6 13" id="KW-0456">Lyase</keyword>
<evidence type="ECO:0000256" key="4">
    <source>
        <dbReference type="ARBA" id="ARBA00022898"/>
    </source>
</evidence>
<dbReference type="Proteomes" id="UP000294832">
    <property type="component" value="Unassembled WGS sequence"/>
</dbReference>
<dbReference type="InterPro" id="IPR043131">
    <property type="entry name" value="BCAT-like_N"/>
</dbReference>
<dbReference type="EMBL" id="SLWF01000014">
    <property type="protein sequence ID" value="TCN83655.1"/>
    <property type="molecule type" value="Genomic_DNA"/>
</dbReference>
<evidence type="ECO:0000256" key="2">
    <source>
        <dbReference type="ARBA" id="ARBA00009320"/>
    </source>
</evidence>
<dbReference type="GO" id="GO:0046656">
    <property type="term" value="P:folic acid biosynthetic process"/>
    <property type="evidence" value="ECO:0007669"/>
    <property type="project" value="UniProtKB-KW"/>
</dbReference>
<organism evidence="13 14">
    <name type="scientific">Shewanella fodinae</name>
    <dbReference type="NCBI Taxonomy" id="552357"/>
    <lineage>
        <taxon>Bacteria</taxon>
        <taxon>Pseudomonadati</taxon>
        <taxon>Pseudomonadota</taxon>
        <taxon>Gammaproteobacteria</taxon>
        <taxon>Alteromonadales</taxon>
        <taxon>Shewanellaceae</taxon>
        <taxon>Shewanella</taxon>
    </lineage>
</organism>